<feature type="domain" description="Solute-binding protein family 5" evidence="2">
    <location>
        <begin position="80"/>
        <end position="433"/>
    </location>
</feature>
<dbReference type="InterPro" id="IPR030678">
    <property type="entry name" value="Peptide/Ni-bd"/>
</dbReference>
<dbReference type="PIRSF" id="PIRSF002741">
    <property type="entry name" value="MppA"/>
    <property type="match status" value="1"/>
</dbReference>
<dbReference type="Gene3D" id="3.10.105.10">
    <property type="entry name" value="Dipeptide-binding Protein, Domain 3"/>
    <property type="match status" value="1"/>
</dbReference>
<dbReference type="CDD" id="cd08512">
    <property type="entry name" value="PBP2_NikA_DppA_OppA_like_7"/>
    <property type="match status" value="1"/>
</dbReference>
<keyword evidence="1" id="KW-0732">Signal</keyword>
<evidence type="ECO:0000313" key="3">
    <source>
        <dbReference type="EMBL" id="MBB5841734.1"/>
    </source>
</evidence>
<dbReference type="InterPro" id="IPR039424">
    <property type="entry name" value="SBP_5"/>
</dbReference>
<evidence type="ECO:0000259" key="2">
    <source>
        <dbReference type="Pfam" id="PF00496"/>
    </source>
</evidence>
<dbReference type="GO" id="GO:0042597">
    <property type="term" value="C:periplasmic space"/>
    <property type="evidence" value="ECO:0007669"/>
    <property type="project" value="UniProtKB-ARBA"/>
</dbReference>
<dbReference type="AlphaFoldDB" id="A0A841AH45"/>
<dbReference type="RefSeq" id="WP_184232560.1">
    <property type="nucleotide sequence ID" value="NZ_JACHMJ010000001.1"/>
</dbReference>
<proteinExistence type="predicted"/>
<dbReference type="EMBL" id="JACHMJ010000001">
    <property type="protein sequence ID" value="MBB5841734.1"/>
    <property type="molecule type" value="Genomic_DNA"/>
</dbReference>
<comment type="caution">
    <text evidence="3">The sequence shown here is derived from an EMBL/GenBank/DDBJ whole genome shotgun (WGS) entry which is preliminary data.</text>
</comment>
<dbReference type="InterPro" id="IPR000914">
    <property type="entry name" value="SBP_5_dom"/>
</dbReference>
<evidence type="ECO:0000256" key="1">
    <source>
        <dbReference type="SAM" id="SignalP"/>
    </source>
</evidence>
<sequence>MTTKRIAGVVASATALLLIATACSSAAPAAESSDTTLRLALSSDMTTLDPSTVYQFEGNQVLTAVYEGLLEYASDSSPDIEPLLAESYTVSDDGLTYTFSLRTDVTFADGSIMTSADVQQSFERLGVEEVGSQMSYMLMGVASYETPDDATLVITLAQPDASFLSLLASPFGPKVIDPAVLDEYSADNALEYLSANTAGTGPYEVTQFTEGQEYVLTRNDDYWGDEPYFETVSFKIIPDAATQVLQLQGGDLDLITGQPIATVQSFVGNDEFQIPTLPTLLKAQLHLQTTGNLADVEVREALRSAIDRPALVEQIWGDYATESTQLYPVDNVPEGTATDEWEYDTAPLEELAAGKTFSLGYVTGSAQNKQVVEALQAQWAAAGADVTLVPLQSGDLYGFSGDLSAAPDMIYETAFPDSSHPDTWARLFWYSDTSMGSGALNYIGGGSPEADAAIDAGISTVDPDESLASYGEAGDLIEEQASFITLADLEDTFIARAGLSGFAHWLPAASTVDLRELTGE</sequence>
<dbReference type="PROSITE" id="PS51257">
    <property type="entry name" value="PROKAR_LIPOPROTEIN"/>
    <property type="match status" value="1"/>
</dbReference>
<feature type="signal peptide" evidence="1">
    <location>
        <begin position="1"/>
        <end position="26"/>
    </location>
</feature>
<dbReference type="Gene3D" id="3.40.190.10">
    <property type="entry name" value="Periplasmic binding protein-like II"/>
    <property type="match status" value="1"/>
</dbReference>
<protein>
    <submittedName>
        <fullName evidence="3">Peptide/nickel transport system substrate-binding protein</fullName>
    </submittedName>
</protein>
<dbReference type="GO" id="GO:0043190">
    <property type="term" value="C:ATP-binding cassette (ABC) transporter complex"/>
    <property type="evidence" value="ECO:0007669"/>
    <property type="project" value="InterPro"/>
</dbReference>
<dbReference type="Proteomes" id="UP000536685">
    <property type="component" value="Unassembled WGS sequence"/>
</dbReference>
<reference evidence="3 4" key="1">
    <citation type="submission" date="2020-08" db="EMBL/GenBank/DDBJ databases">
        <title>Sequencing the genomes of 1000 actinobacteria strains.</title>
        <authorList>
            <person name="Klenk H.-P."/>
        </authorList>
    </citation>
    <scope>NUCLEOTIDE SEQUENCE [LARGE SCALE GENOMIC DNA]</scope>
    <source>
        <strain evidence="3 4">DSM 105784</strain>
    </source>
</reference>
<dbReference type="SUPFAM" id="SSF53850">
    <property type="entry name" value="Periplasmic binding protein-like II"/>
    <property type="match status" value="1"/>
</dbReference>
<organism evidence="3 4">
    <name type="scientific">Conyzicola lurida</name>
    <dbReference type="NCBI Taxonomy" id="1172621"/>
    <lineage>
        <taxon>Bacteria</taxon>
        <taxon>Bacillati</taxon>
        <taxon>Actinomycetota</taxon>
        <taxon>Actinomycetes</taxon>
        <taxon>Micrococcales</taxon>
        <taxon>Microbacteriaceae</taxon>
        <taxon>Conyzicola</taxon>
    </lineage>
</organism>
<dbReference type="GO" id="GO:0015833">
    <property type="term" value="P:peptide transport"/>
    <property type="evidence" value="ECO:0007669"/>
    <property type="project" value="TreeGrafter"/>
</dbReference>
<feature type="chain" id="PRO_5032536835" evidence="1">
    <location>
        <begin position="27"/>
        <end position="520"/>
    </location>
</feature>
<evidence type="ECO:0000313" key="4">
    <source>
        <dbReference type="Proteomes" id="UP000536685"/>
    </source>
</evidence>
<dbReference type="Pfam" id="PF00496">
    <property type="entry name" value="SBP_bac_5"/>
    <property type="match status" value="1"/>
</dbReference>
<keyword evidence="4" id="KW-1185">Reference proteome</keyword>
<dbReference type="GO" id="GO:1904680">
    <property type="term" value="F:peptide transmembrane transporter activity"/>
    <property type="evidence" value="ECO:0007669"/>
    <property type="project" value="TreeGrafter"/>
</dbReference>
<gene>
    <name evidence="3" type="ORF">HD599_000057</name>
</gene>
<accession>A0A841AH45</accession>
<name>A0A841AH45_9MICO</name>
<dbReference type="PANTHER" id="PTHR30290">
    <property type="entry name" value="PERIPLASMIC BINDING COMPONENT OF ABC TRANSPORTER"/>
    <property type="match status" value="1"/>
</dbReference>